<dbReference type="OrthoDB" id="8778409at2"/>
<organism evidence="1 2">
    <name type="scientific">Thauera aminoaromatica</name>
    <dbReference type="NCBI Taxonomy" id="164330"/>
    <lineage>
        <taxon>Bacteria</taxon>
        <taxon>Pseudomonadati</taxon>
        <taxon>Pseudomonadota</taxon>
        <taxon>Betaproteobacteria</taxon>
        <taxon>Rhodocyclales</taxon>
        <taxon>Zoogloeaceae</taxon>
        <taxon>Thauera</taxon>
    </lineage>
</organism>
<dbReference type="EMBL" id="CP001281">
    <property type="protein sequence ID" value="ACK52820.1"/>
    <property type="molecule type" value="Genomic_DNA"/>
</dbReference>
<dbReference type="Gene3D" id="3.40.50.300">
    <property type="entry name" value="P-loop containing nucleotide triphosphate hydrolases"/>
    <property type="match status" value="1"/>
</dbReference>
<sequence>MSVQLELRRALDVTIVPHPAFVTQSERLTQLLQDHKNGLAPGVEVIIGPSRIGKSEILQRLASQYPERRENGRLIKPVLFVSIPPGTAPKDLPISVIQALGVPVPRERSRAAVLAEMMLQKLKLAQTMAILFDETSHLVEPGSKMQPTHASDWFKALFDKASVSIVMAGVPRLTRLFDSNPQFRGRSRRPLELMPYRWDRADERKIFAGCAQAFLKVFVGHACPIQTSMNTDSLMRHLYAVSTGNIGLLSNYFKALAREVRAPGPLDLQALQRASEHVNLPAHGLLPPFSRDHMPDELLMQLLMTELATYEIVLPIDSPQTALAAHRHQVSAVPV</sequence>
<dbReference type="eggNOG" id="COG1474">
    <property type="taxonomic scope" value="Bacteria"/>
</dbReference>
<dbReference type="HOGENOM" id="CLU_067529_1_0_4"/>
<dbReference type="InterPro" id="IPR027417">
    <property type="entry name" value="P-loop_NTPase"/>
</dbReference>
<dbReference type="STRING" id="85643.Tmz1t_0017"/>
<reference evidence="1 2" key="2">
    <citation type="journal article" date="2012" name="Stand. Genomic Sci.">
        <title>Complete genome sequence of Thauera aminoaromatica strain MZ1T.</title>
        <authorList>
            <person name="Jiang K."/>
            <person name="Sanseverino J."/>
            <person name="Chauhan A."/>
            <person name="Lucas S."/>
            <person name="Copeland A."/>
            <person name="Lapidus A."/>
            <person name="Del Rio T.G."/>
            <person name="Dalin E."/>
            <person name="Tice H."/>
            <person name="Bruce D."/>
            <person name="Goodwin L."/>
            <person name="Pitluck S."/>
            <person name="Sims D."/>
            <person name="Brettin T."/>
            <person name="Detter J.C."/>
            <person name="Han C."/>
            <person name="Chang Y.J."/>
            <person name="Larimer F."/>
            <person name="Land M."/>
            <person name="Hauser L."/>
            <person name="Kyrpides N.C."/>
            <person name="Mikhailova N."/>
            <person name="Moser S."/>
            <person name="Jegier P."/>
            <person name="Close D."/>
            <person name="Debruyn J.M."/>
            <person name="Wang Y."/>
            <person name="Layton A.C."/>
            <person name="Allen M.S."/>
            <person name="Sayler G.S."/>
        </authorList>
    </citation>
    <scope>NUCLEOTIDE SEQUENCE [LARGE SCALE GENOMIC DNA]</scope>
    <source>
        <strain evidence="1 2">MZ1T</strain>
    </source>
</reference>
<evidence type="ECO:0008006" key="3">
    <source>
        <dbReference type="Google" id="ProtNLM"/>
    </source>
</evidence>
<dbReference type="InterPro" id="IPR008868">
    <property type="entry name" value="TniB"/>
</dbReference>
<dbReference type="Proteomes" id="UP000002186">
    <property type="component" value="Chromosome"/>
</dbReference>
<protein>
    <recommendedName>
        <fullName evidence="3">Transposition helper protein</fullName>
    </recommendedName>
</protein>
<reference evidence="2" key="1">
    <citation type="submission" date="2009-05" db="EMBL/GenBank/DDBJ databases">
        <title>Complete sequence of chromosome of Thauera sp. MZ1T.</title>
        <authorList>
            <consortium name="US DOE Joint Genome Institute"/>
            <person name="Lucas S."/>
            <person name="Copeland A."/>
            <person name="Lapidus A."/>
            <person name="Glavina del Rio T."/>
            <person name="Dalin E."/>
            <person name="Tice H."/>
            <person name="Bruce D."/>
            <person name="Goodwin L."/>
            <person name="Pitluck S."/>
            <person name="Sims D."/>
            <person name="Brettin T."/>
            <person name="Detter J.C."/>
            <person name="Han C."/>
            <person name="Larimer F."/>
            <person name="Land M."/>
            <person name="Hauser L."/>
            <person name="Kyrpides N."/>
            <person name="Mikhailova N."/>
            <person name="Sayler G.S."/>
        </authorList>
    </citation>
    <scope>NUCLEOTIDE SEQUENCE [LARGE SCALE GENOMIC DNA]</scope>
    <source>
        <strain evidence="2">MZ1T</strain>
    </source>
</reference>
<dbReference type="RefSeq" id="WP_012584175.1">
    <property type="nucleotide sequence ID" value="NC_011662.2"/>
</dbReference>
<evidence type="ECO:0000313" key="1">
    <source>
        <dbReference type="EMBL" id="ACK52820.1"/>
    </source>
</evidence>
<dbReference type="KEGG" id="tmz:Tmz1t_0017"/>
<proteinExistence type="predicted"/>
<dbReference type="SUPFAM" id="SSF52540">
    <property type="entry name" value="P-loop containing nucleoside triphosphate hydrolases"/>
    <property type="match status" value="1"/>
</dbReference>
<evidence type="ECO:0000313" key="2">
    <source>
        <dbReference type="Proteomes" id="UP000002186"/>
    </source>
</evidence>
<keyword evidence="2" id="KW-1185">Reference proteome</keyword>
<accession>C4ZIC6</accession>
<gene>
    <name evidence="1" type="ordered locus">Tmz1t_0017</name>
</gene>
<name>C4ZIC6_THASP</name>
<dbReference type="AlphaFoldDB" id="C4ZIC6"/>
<dbReference type="Pfam" id="PF05621">
    <property type="entry name" value="TniB"/>
    <property type="match status" value="1"/>
</dbReference>